<sequence length="126" mass="13704">MNIGRKIYYDLLTGNVIVDTGERSGAVIETTTMQDFASYAALAERTPSTVGVIELEYGQYVEDFAESNGYRVDVATGAIIFSYPDPNESDAPQVFTQPLTERIAEQNARLADVELALIEIFSGGVA</sequence>
<reference evidence="1 2" key="1">
    <citation type="submission" date="2023-07" db="EMBL/GenBank/DDBJ databases">
        <title>Sorghum-associated microbial communities from plants grown in Nebraska, USA.</title>
        <authorList>
            <person name="Schachtman D."/>
        </authorList>
    </citation>
    <scope>NUCLEOTIDE SEQUENCE [LARGE SCALE GENOMIC DNA]</scope>
    <source>
        <strain evidence="1 2">CC482</strain>
    </source>
</reference>
<dbReference type="EMBL" id="JAUSSU010000007">
    <property type="protein sequence ID" value="MDQ0114346.1"/>
    <property type="molecule type" value="Genomic_DNA"/>
</dbReference>
<comment type="caution">
    <text evidence="1">The sequence shown here is derived from an EMBL/GenBank/DDBJ whole genome shotgun (WGS) entry which is preliminary data.</text>
</comment>
<dbReference type="RefSeq" id="WP_307205674.1">
    <property type="nucleotide sequence ID" value="NZ_JAUSSU010000007.1"/>
</dbReference>
<proteinExistence type="predicted"/>
<dbReference type="Proteomes" id="UP001229346">
    <property type="component" value="Unassembled WGS sequence"/>
</dbReference>
<protein>
    <recommendedName>
        <fullName evidence="3">Tail fiber domain-containing protein</fullName>
    </recommendedName>
</protein>
<accession>A0ABT9U3X5</accession>
<evidence type="ECO:0000313" key="1">
    <source>
        <dbReference type="EMBL" id="MDQ0114346.1"/>
    </source>
</evidence>
<evidence type="ECO:0000313" key="2">
    <source>
        <dbReference type="Proteomes" id="UP001229346"/>
    </source>
</evidence>
<keyword evidence="2" id="KW-1185">Reference proteome</keyword>
<organism evidence="1 2">
    <name type="scientific">Paenibacillus harenae</name>
    <dbReference type="NCBI Taxonomy" id="306543"/>
    <lineage>
        <taxon>Bacteria</taxon>
        <taxon>Bacillati</taxon>
        <taxon>Bacillota</taxon>
        <taxon>Bacilli</taxon>
        <taxon>Bacillales</taxon>
        <taxon>Paenibacillaceae</taxon>
        <taxon>Paenibacillus</taxon>
    </lineage>
</organism>
<evidence type="ECO:0008006" key="3">
    <source>
        <dbReference type="Google" id="ProtNLM"/>
    </source>
</evidence>
<name>A0ABT9U3X5_PAEHA</name>
<gene>
    <name evidence="1" type="ORF">J2T15_003801</name>
</gene>